<dbReference type="EMBL" id="REGN01006468">
    <property type="protein sequence ID" value="RNA09427.1"/>
    <property type="molecule type" value="Genomic_DNA"/>
</dbReference>
<dbReference type="AlphaFoldDB" id="A0A3M7QDB2"/>
<protein>
    <submittedName>
        <fullName evidence="2">Uncharacterized protein</fullName>
    </submittedName>
</protein>
<reference evidence="2 3" key="1">
    <citation type="journal article" date="2018" name="Sci. Rep.">
        <title>Genomic signatures of local adaptation to the degree of environmental predictability in rotifers.</title>
        <authorList>
            <person name="Franch-Gras L."/>
            <person name="Hahn C."/>
            <person name="Garcia-Roger E.M."/>
            <person name="Carmona M.J."/>
            <person name="Serra M."/>
            <person name="Gomez A."/>
        </authorList>
    </citation>
    <scope>NUCLEOTIDE SEQUENCE [LARGE SCALE GENOMIC DNA]</scope>
    <source>
        <strain evidence="2">HYR1</strain>
    </source>
</reference>
<name>A0A3M7QDB2_BRAPC</name>
<organism evidence="2 3">
    <name type="scientific">Brachionus plicatilis</name>
    <name type="common">Marine rotifer</name>
    <name type="synonym">Brachionus muelleri</name>
    <dbReference type="NCBI Taxonomy" id="10195"/>
    <lineage>
        <taxon>Eukaryota</taxon>
        <taxon>Metazoa</taxon>
        <taxon>Spiralia</taxon>
        <taxon>Gnathifera</taxon>
        <taxon>Rotifera</taxon>
        <taxon>Eurotatoria</taxon>
        <taxon>Monogononta</taxon>
        <taxon>Pseudotrocha</taxon>
        <taxon>Ploima</taxon>
        <taxon>Brachionidae</taxon>
        <taxon>Brachionus</taxon>
    </lineage>
</organism>
<evidence type="ECO:0000313" key="2">
    <source>
        <dbReference type="EMBL" id="RNA09427.1"/>
    </source>
</evidence>
<accession>A0A3M7QDB2</accession>
<dbReference type="Proteomes" id="UP000276133">
    <property type="component" value="Unassembled WGS sequence"/>
</dbReference>
<gene>
    <name evidence="2" type="ORF">BpHYR1_037936</name>
</gene>
<evidence type="ECO:0000313" key="3">
    <source>
        <dbReference type="Proteomes" id="UP000276133"/>
    </source>
</evidence>
<evidence type="ECO:0000256" key="1">
    <source>
        <dbReference type="SAM" id="MobiDB-lite"/>
    </source>
</evidence>
<proteinExistence type="predicted"/>
<feature type="region of interest" description="Disordered" evidence="1">
    <location>
        <begin position="1"/>
        <end position="67"/>
    </location>
</feature>
<feature type="compositionally biased region" description="Basic and acidic residues" evidence="1">
    <location>
        <begin position="14"/>
        <end position="42"/>
    </location>
</feature>
<dbReference type="OrthoDB" id="10466549at2759"/>
<keyword evidence="3" id="KW-1185">Reference proteome</keyword>
<sequence length="116" mass="13007">MKPLIQKPKNPSLHSEDQETRLDKPNVLSRHDSFDQKLDVKSGGKRRKKNRNMVAGSVGSGIGSPRNMAENLEDIKNKSYSVNLNGDVLIPITYDQRTNADSRVAYRLASNQDNLN</sequence>
<comment type="caution">
    <text evidence="2">The sequence shown here is derived from an EMBL/GenBank/DDBJ whole genome shotgun (WGS) entry which is preliminary data.</text>
</comment>